<dbReference type="Pfam" id="PF01336">
    <property type="entry name" value="tRNA_anti-codon"/>
    <property type="match status" value="1"/>
</dbReference>
<evidence type="ECO:0000256" key="5">
    <source>
        <dbReference type="ARBA" id="ARBA00022917"/>
    </source>
</evidence>
<dbReference type="InterPro" id="IPR004115">
    <property type="entry name" value="GAD-like_sf"/>
</dbReference>
<evidence type="ECO:0000259" key="7">
    <source>
        <dbReference type="PROSITE" id="PS50862"/>
    </source>
</evidence>
<dbReference type="GO" id="GO:0004815">
    <property type="term" value="F:aspartate-tRNA ligase activity"/>
    <property type="evidence" value="ECO:0007669"/>
    <property type="project" value="TreeGrafter"/>
</dbReference>
<dbReference type="InterPro" id="IPR045864">
    <property type="entry name" value="aa-tRNA-synth_II/BPL/LPL"/>
</dbReference>
<accession>A0AAW1PVB5</accession>
<dbReference type="Pfam" id="PF00152">
    <property type="entry name" value="tRNA-synt_2"/>
    <property type="match status" value="1"/>
</dbReference>
<dbReference type="InterPro" id="IPR006195">
    <property type="entry name" value="aa-tRNA-synth_II"/>
</dbReference>
<keyword evidence="9" id="KW-1185">Reference proteome</keyword>
<dbReference type="InterPro" id="IPR012340">
    <property type="entry name" value="NA-bd_OB-fold"/>
</dbReference>
<name>A0AAW1PVB5_9CHLO</name>
<comment type="similarity">
    <text evidence="1">Belongs to the class-II aminoacyl-tRNA synthetase family. Type 1 subfamily.</text>
</comment>
<keyword evidence="6" id="KW-0030">Aminoacyl-tRNA synthetase</keyword>
<dbReference type="AlphaFoldDB" id="A0AAW1PVB5"/>
<dbReference type="InterPro" id="IPR002312">
    <property type="entry name" value="Asp/Asn-tRNA-synth_IIb"/>
</dbReference>
<keyword evidence="3" id="KW-0547">Nucleotide-binding</keyword>
<dbReference type="PROSITE" id="PS50862">
    <property type="entry name" value="AA_TRNA_LIGASE_II"/>
    <property type="match status" value="1"/>
</dbReference>
<dbReference type="EMBL" id="JALJOR010000009">
    <property type="protein sequence ID" value="KAK9811902.1"/>
    <property type="molecule type" value="Genomic_DNA"/>
</dbReference>
<evidence type="ECO:0000256" key="4">
    <source>
        <dbReference type="ARBA" id="ARBA00022840"/>
    </source>
</evidence>
<dbReference type="InterPro" id="IPR029351">
    <property type="entry name" value="GAD_dom"/>
</dbReference>
<dbReference type="GO" id="GO:0003676">
    <property type="term" value="F:nucleic acid binding"/>
    <property type="evidence" value="ECO:0007669"/>
    <property type="project" value="InterPro"/>
</dbReference>
<dbReference type="Gene3D" id="3.30.930.10">
    <property type="entry name" value="Bira Bifunctional Protein, Domain 2"/>
    <property type="match status" value="2"/>
</dbReference>
<dbReference type="InterPro" id="IPR047090">
    <property type="entry name" value="AspRS_core"/>
</dbReference>
<dbReference type="InterPro" id="IPR004365">
    <property type="entry name" value="NA-bd_OB_tRNA"/>
</dbReference>
<dbReference type="GO" id="GO:0005524">
    <property type="term" value="F:ATP binding"/>
    <property type="evidence" value="ECO:0007669"/>
    <property type="project" value="UniProtKB-KW"/>
</dbReference>
<dbReference type="Proteomes" id="UP001489004">
    <property type="component" value="Unassembled WGS sequence"/>
</dbReference>
<dbReference type="HAMAP" id="MF_00044">
    <property type="entry name" value="Asp_tRNA_synth_type1"/>
    <property type="match status" value="1"/>
</dbReference>
<keyword evidence="2" id="KW-0436">Ligase</keyword>
<dbReference type="PANTHER" id="PTHR22594:SF5">
    <property type="entry name" value="ASPARTATE--TRNA LIGASE, MITOCHONDRIAL"/>
    <property type="match status" value="1"/>
</dbReference>
<dbReference type="CDD" id="cd00777">
    <property type="entry name" value="AspRS_core"/>
    <property type="match status" value="1"/>
</dbReference>
<dbReference type="PRINTS" id="PR01042">
    <property type="entry name" value="TRNASYNTHASP"/>
</dbReference>
<dbReference type="SUPFAM" id="SSF55261">
    <property type="entry name" value="GAD domain-like"/>
    <property type="match status" value="1"/>
</dbReference>
<dbReference type="NCBIfam" id="NF001750">
    <property type="entry name" value="PRK00476.1"/>
    <property type="match status" value="1"/>
</dbReference>
<dbReference type="GO" id="GO:0006422">
    <property type="term" value="P:aspartyl-tRNA aminoacylation"/>
    <property type="evidence" value="ECO:0007669"/>
    <property type="project" value="TreeGrafter"/>
</dbReference>
<evidence type="ECO:0000256" key="2">
    <source>
        <dbReference type="ARBA" id="ARBA00022598"/>
    </source>
</evidence>
<keyword evidence="4" id="KW-0067">ATP-binding</keyword>
<evidence type="ECO:0000313" key="9">
    <source>
        <dbReference type="Proteomes" id="UP001489004"/>
    </source>
</evidence>
<organism evidence="8 9">
    <name type="scientific">[Myrmecia] bisecta</name>
    <dbReference type="NCBI Taxonomy" id="41462"/>
    <lineage>
        <taxon>Eukaryota</taxon>
        <taxon>Viridiplantae</taxon>
        <taxon>Chlorophyta</taxon>
        <taxon>core chlorophytes</taxon>
        <taxon>Trebouxiophyceae</taxon>
        <taxon>Trebouxiales</taxon>
        <taxon>Trebouxiaceae</taxon>
        <taxon>Myrmecia</taxon>
    </lineage>
</organism>
<dbReference type="CDD" id="cd04317">
    <property type="entry name" value="EcAspRS_like_N"/>
    <property type="match status" value="1"/>
</dbReference>
<dbReference type="SUPFAM" id="SSF50249">
    <property type="entry name" value="Nucleic acid-binding proteins"/>
    <property type="match status" value="1"/>
</dbReference>
<evidence type="ECO:0000256" key="3">
    <source>
        <dbReference type="ARBA" id="ARBA00022741"/>
    </source>
</evidence>
<proteinExistence type="inferred from homology"/>
<comment type="caution">
    <text evidence="8">The sequence shown here is derived from an EMBL/GenBank/DDBJ whole genome shotgun (WGS) entry which is preliminary data.</text>
</comment>
<evidence type="ECO:0000256" key="1">
    <source>
        <dbReference type="ARBA" id="ARBA00006303"/>
    </source>
</evidence>
<evidence type="ECO:0000256" key="6">
    <source>
        <dbReference type="ARBA" id="ARBA00023146"/>
    </source>
</evidence>
<dbReference type="PANTHER" id="PTHR22594">
    <property type="entry name" value="ASPARTYL/LYSYL-TRNA SYNTHETASE"/>
    <property type="match status" value="1"/>
</dbReference>
<reference evidence="8 9" key="1">
    <citation type="journal article" date="2024" name="Nat. Commun.">
        <title>Phylogenomics reveals the evolutionary origins of lichenization in chlorophyte algae.</title>
        <authorList>
            <person name="Puginier C."/>
            <person name="Libourel C."/>
            <person name="Otte J."/>
            <person name="Skaloud P."/>
            <person name="Haon M."/>
            <person name="Grisel S."/>
            <person name="Petersen M."/>
            <person name="Berrin J.G."/>
            <person name="Delaux P.M."/>
            <person name="Dal Grande F."/>
            <person name="Keller J."/>
        </authorList>
    </citation>
    <scope>NUCLEOTIDE SEQUENCE [LARGE SCALE GENOMIC DNA]</scope>
    <source>
        <strain evidence="8 9">SAG 2043</strain>
    </source>
</reference>
<dbReference type="GO" id="GO:0005739">
    <property type="term" value="C:mitochondrion"/>
    <property type="evidence" value="ECO:0007669"/>
    <property type="project" value="TreeGrafter"/>
</dbReference>
<dbReference type="NCBIfam" id="TIGR00459">
    <property type="entry name" value="aspS_bact"/>
    <property type="match status" value="1"/>
</dbReference>
<dbReference type="InterPro" id="IPR047089">
    <property type="entry name" value="Asp-tRNA-ligase_1_N"/>
</dbReference>
<dbReference type="InterPro" id="IPR004364">
    <property type="entry name" value="Aa-tRNA-synt_II"/>
</dbReference>
<sequence>MFNSSQPGLSTLAEQGMSWPSRDVGCGQVTEDHVGKRLVICGWVHRHRNLGGVLFCDIRDSTGILQVVSLPDTHSAAHESLEHVRSEYVVRVEGELRRRKSPNPRLPTGLLELAAESVTVLNVVSKKLPFLPADEVATLAEEVRLRNRILDLRRPQMAQNLRLRHQVTRTIRNFLDERDFLEVETPILTRSTPEGARDFLVPSRVHPGEFYALPQSPQLYKQLLCCSGVDNYYQIARCFRDEDLRADRQPSFTQLDMELTFMDADGIMALTEQLTAAIFKQALGVDLQTPFPRIRYDDAMERYGCDKPDTRYGFEMADVSSAVAGCSFRVFARAVADGGCVKAMCIPDGKRISNSRVKPKGDIAGVAVEAGAAGLAYIRVLEGGAIDAAKPIKEGLTTEQAAGILEATGAQAGDLLLLAAGPPRHRQQSPEQALHHPFTAPDMASVSGHGGDLRKARALAYDLVLDGVEIAGGSLRIYRPDIQRQVFDTIGLSTEEARAKFGFLLDAFEMGAPPHGGIAFGLDRLVMLLANVPSIRDVIAFPTTAQAQDLLTGAPNTVADEQLADLHIKLATPRQAS</sequence>
<dbReference type="InterPro" id="IPR004524">
    <property type="entry name" value="Asp-tRNA-ligase_1"/>
</dbReference>
<keyword evidence="5" id="KW-0648">Protein biosynthesis</keyword>
<protein>
    <recommendedName>
        <fullName evidence="7">Aminoacyl-transfer RNA synthetases class-II family profile domain-containing protein</fullName>
    </recommendedName>
</protein>
<dbReference type="Pfam" id="PF02938">
    <property type="entry name" value="GAD"/>
    <property type="match status" value="1"/>
</dbReference>
<evidence type="ECO:0000313" key="8">
    <source>
        <dbReference type="EMBL" id="KAK9811902.1"/>
    </source>
</evidence>
<gene>
    <name evidence="8" type="ORF">WJX72_012167</name>
</gene>
<dbReference type="SUPFAM" id="SSF55681">
    <property type="entry name" value="Class II aaRS and biotin synthetases"/>
    <property type="match status" value="1"/>
</dbReference>
<feature type="domain" description="Aminoacyl-transfer RNA synthetases class-II family profile" evidence="7">
    <location>
        <begin position="161"/>
        <end position="542"/>
    </location>
</feature>
<dbReference type="Gene3D" id="2.40.50.140">
    <property type="entry name" value="Nucleic acid-binding proteins"/>
    <property type="match status" value="1"/>
</dbReference>